<dbReference type="GO" id="GO:0009279">
    <property type="term" value="C:cell outer membrane"/>
    <property type="evidence" value="ECO:0007669"/>
    <property type="project" value="UniProtKB-SubCell"/>
</dbReference>
<reference evidence="10 11" key="1">
    <citation type="submission" date="2011-09" db="EMBL/GenBank/DDBJ databases">
        <title>The permanent draft genome of Caldithrix abyssi DSM 13497.</title>
        <authorList>
            <consortium name="US DOE Joint Genome Institute (JGI-PGF)"/>
            <person name="Lucas S."/>
            <person name="Han J."/>
            <person name="Lapidus A."/>
            <person name="Bruce D."/>
            <person name="Goodwin L."/>
            <person name="Pitluck S."/>
            <person name="Peters L."/>
            <person name="Kyrpides N."/>
            <person name="Mavromatis K."/>
            <person name="Ivanova N."/>
            <person name="Mikhailova N."/>
            <person name="Chertkov O."/>
            <person name="Detter J.C."/>
            <person name="Tapia R."/>
            <person name="Han C."/>
            <person name="Land M."/>
            <person name="Hauser L."/>
            <person name="Markowitz V."/>
            <person name="Cheng J.-F."/>
            <person name="Hugenholtz P."/>
            <person name="Woyke T."/>
            <person name="Wu D."/>
            <person name="Spring S."/>
            <person name="Brambilla E."/>
            <person name="Klenk H.-P."/>
            <person name="Eisen J.A."/>
        </authorList>
    </citation>
    <scope>NUCLEOTIDE SEQUENCE [LARGE SCALE GENOMIC DNA]</scope>
    <source>
        <strain evidence="10 11">DSM 13497</strain>
    </source>
</reference>
<keyword evidence="6" id="KW-0472">Membrane</keyword>
<organism evidence="10 11">
    <name type="scientific">Caldithrix abyssi DSM 13497</name>
    <dbReference type="NCBI Taxonomy" id="880073"/>
    <lineage>
        <taxon>Bacteria</taxon>
        <taxon>Pseudomonadati</taxon>
        <taxon>Calditrichota</taxon>
        <taxon>Calditrichia</taxon>
        <taxon>Calditrichales</taxon>
        <taxon>Calditrichaceae</taxon>
        <taxon>Caldithrix</taxon>
    </lineage>
</organism>
<dbReference type="InterPro" id="IPR003423">
    <property type="entry name" value="OMP_efflux"/>
</dbReference>
<keyword evidence="11" id="KW-1185">Reference proteome</keyword>
<dbReference type="Proteomes" id="UP000183868">
    <property type="component" value="Chromosome"/>
</dbReference>
<keyword evidence="4" id="KW-1134">Transmembrane beta strand</keyword>
<dbReference type="Pfam" id="PF02321">
    <property type="entry name" value="OEP"/>
    <property type="match status" value="2"/>
</dbReference>
<dbReference type="GO" id="GO:0015288">
    <property type="term" value="F:porin activity"/>
    <property type="evidence" value="ECO:0007669"/>
    <property type="project" value="TreeGrafter"/>
</dbReference>
<dbReference type="KEGG" id="caby:Cabys_2344"/>
<evidence type="ECO:0000256" key="8">
    <source>
        <dbReference type="SAM" id="Coils"/>
    </source>
</evidence>
<keyword evidence="8" id="KW-0175">Coiled coil</keyword>
<comment type="similarity">
    <text evidence="2">Belongs to the outer membrane factor (OMF) (TC 1.B.17) family.</text>
</comment>
<evidence type="ECO:0000256" key="6">
    <source>
        <dbReference type="ARBA" id="ARBA00023136"/>
    </source>
</evidence>
<evidence type="ECO:0000313" key="10">
    <source>
        <dbReference type="EMBL" id="EHO43028.1"/>
    </source>
</evidence>
<evidence type="ECO:0000256" key="3">
    <source>
        <dbReference type="ARBA" id="ARBA00022448"/>
    </source>
</evidence>
<evidence type="ECO:0000256" key="1">
    <source>
        <dbReference type="ARBA" id="ARBA00004442"/>
    </source>
</evidence>
<dbReference type="EMBL" id="CM001402">
    <property type="protein sequence ID" value="EHO43028.1"/>
    <property type="molecule type" value="Genomic_DNA"/>
</dbReference>
<evidence type="ECO:0000256" key="7">
    <source>
        <dbReference type="ARBA" id="ARBA00023237"/>
    </source>
</evidence>
<dbReference type="STRING" id="880073.Cabys_2344"/>
<dbReference type="Proteomes" id="UP000004671">
    <property type="component" value="Chromosome"/>
</dbReference>
<protein>
    <submittedName>
        <fullName evidence="10">Outer membrane efflux protein</fullName>
    </submittedName>
    <submittedName>
        <fullName evidence="9">Outer membrane protein TolC</fullName>
    </submittedName>
</protein>
<dbReference type="FunCoup" id="H1XWQ2">
    <property type="interactions" value="219"/>
</dbReference>
<reference evidence="9 12" key="2">
    <citation type="submission" date="2016-11" db="EMBL/GenBank/DDBJ databases">
        <title>Genomic analysis of Caldithrix abyssi and proposal of a novel bacterial phylum Caldithrichaeota.</title>
        <authorList>
            <person name="Kublanov I."/>
            <person name="Sigalova O."/>
            <person name="Gavrilov S."/>
            <person name="Lebedinsky A."/>
            <person name="Ivanova N."/>
            <person name="Daum C."/>
            <person name="Reddy T."/>
            <person name="Klenk H.P."/>
            <person name="Goker M."/>
            <person name="Reva O."/>
            <person name="Miroshnichenko M."/>
            <person name="Kyprides N."/>
            <person name="Woyke T."/>
            <person name="Gelfand M."/>
        </authorList>
    </citation>
    <scope>NUCLEOTIDE SEQUENCE [LARGE SCALE GENOMIC DNA]</scope>
    <source>
        <strain evidence="9 12">LF13</strain>
    </source>
</reference>
<keyword evidence="5" id="KW-0812">Transmembrane</keyword>
<evidence type="ECO:0000256" key="5">
    <source>
        <dbReference type="ARBA" id="ARBA00022692"/>
    </source>
</evidence>
<keyword evidence="7" id="KW-0998">Cell outer membrane</keyword>
<dbReference type="EMBL" id="CP018099">
    <property type="protein sequence ID" value="APF19093.1"/>
    <property type="molecule type" value="Genomic_DNA"/>
</dbReference>
<dbReference type="eggNOG" id="COG1538">
    <property type="taxonomic scope" value="Bacteria"/>
</dbReference>
<dbReference type="SUPFAM" id="SSF56954">
    <property type="entry name" value="Outer membrane efflux proteins (OEP)"/>
    <property type="match status" value="1"/>
</dbReference>
<dbReference type="GO" id="GO:1990281">
    <property type="term" value="C:efflux pump complex"/>
    <property type="evidence" value="ECO:0007669"/>
    <property type="project" value="TreeGrafter"/>
</dbReference>
<feature type="coiled-coil region" evidence="8">
    <location>
        <begin position="364"/>
        <end position="391"/>
    </location>
</feature>
<dbReference type="GO" id="GO:0015562">
    <property type="term" value="F:efflux transmembrane transporter activity"/>
    <property type="evidence" value="ECO:0007669"/>
    <property type="project" value="InterPro"/>
</dbReference>
<name>H1XWQ2_CALAY</name>
<dbReference type="InterPro" id="IPR051906">
    <property type="entry name" value="TolC-like"/>
</dbReference>
<dbReference type="InParanoid" id="H1XWQ2"/>
<dbReference type="PANTHER" id="PTHR30026:SF20">
    <property type="entry name" value="OUTER MEMBRANE PROTEIN TOLC"/>
    <property type="match status" value="1"/>
</dbReference>
<dbReference type="HOGENOM" id="CLU_012817_10_6_0"/>
<dbReference type="AlphaFoldDB" id="H1XWQ2"/>
<accession>H1XWQ2</accession>
<dbReference type="RefSeq" id="WP_006930489.1">
    <property type="nucleotide sequence ID" value="NZ_CM001402.1"/>
</dbReference>
<proteinExistence type="inferred from homology"/>
<dbReference type="PaxDb" id="880073-Calab_3428"/>
<dbReference type="Gene3D" id="1.20.1600.10">
    <property type="entry name" value="Outer membrane efflux proteins (OEP)"/>
    <property type="match status" value="1"/>
</dbReference>
<gene>
    <name evidence="9" type="ORF">Cabys_2344</name>
    <name evidence="10" type="ORF">Calab_3428</name>
</gene>
<evidence type="ECO:0000313" key="12">
    <source>
        <dbReference type="Proteomes" id="UP000183868"/>
    </source>
</evidence>
<evidence type="ECO:0000256" key="4">
    <source>
        <dbReference type="ARBA" id="ARBA00022452"/>
    </source>
</evidence>
<evidence type="ECO:0000313" key="9">
    <source>
        <dbReference type="EMBL" id="APF19093.1"/>
    </source>
</evidence>
<comment type="subcellular location">
    <subcellularLocation>
        <location evidence="1">Cell outer membrane</location>
    </subcellularLocation>
</comment>
<keyword evidence="3" id="KW-0813">Transport</keyword>
<dbReference type="PANTHER" id="PTHR30026">
    <property type="entry name" value="OUTER MEMBRANE PROTEIN TOLC"/>
    <property type="match status" value="1"/>
</dbReference>
<evidence type="ECO:0000256" key="2">
    <source>
        <dbReference type="ARBA" id="ARBA00007613"/>
    </source>
</evidence>
<evidence type="ECO:0000313" key="11">
    <source>
        <dbReference type="Proteomes" id="UP000004671"/>
    </source>
</evidence>
<sequence length="448" mass="51029">MRKTVITISLIFCILKMGVSGDIIALSWDQVMELGMRQNLELHMLRQDVNHQKLNVYRAMSDFLPTLNYSFQAVNNVELPVLVFMGNQFRIGTKYNFTHALQAQYPLFLGGARIVNLKIQNHARKSLLQMLKGKEEEIVLKAIEAYFQVILSRDLLAVSRRAQQAARANFQQVKKFYEAGAASQLDFLRAQSKLSQTIPAVTSALNALRMSEENLKYILNISVHDSVVVLDSLAEKDFLGPLKELELTALQQMAQESRPDLKSLEHQLQIGGQKEWLAGSRFLPQIVAAASVQHQAFLETAAVKSEDYTRAKSASISLQWPLFEGGKRVLEWQQAVIQKRKAAYQKELLKRTIMLEVKNNWNQFRLSKQNLKSLKQAFEEAKETLRLANLTYKEGVSTQVEVLNAQTAFTDAEARYRKGIFDYNIAQLKLLKALGKLHWLWQSNGTEN</sequence>